<dbReference type="OrthoDB" id="10256906at2759"/>
<comment type="caution">
    <text evidence="2">The sequence shown here is derived from an EMBL/GenBank/DDBJ whole genome shotgun (WGS) entry which is preliminary data.</text>
</comment>
<dbReference type="Pfam" id="PF23036">
    <property type="entry name" value="TRAPPC10_1st"/>
    <property type="match status" value="2"/>
</dbReference>
<dbReference type="STRING" id="307972.A0A2G8JXT8"/>
<dbReference type="PANTHER" id="PTHR13251">
    <property type="entry name" value="EPILEPSY HOLOPROSENCEPHALY CANDIDATE 1/TMEM1"/>
    <property type="match status" value="1"/>
</dbReference>
<organism evidence="2 3">
    <name type="scientific">Stichopus japonicus</name>
    <name type="common">Sea cucumber</name>
    <dbReference type="NCBI Taxonomy" id="307972"/>
    <lineage>
        <taxon>Eukaryota</taxon>
        <taxon>Metazoa</taxon>
        <taxon>Echinodermata</taxon>
        <taxon>Eleutherozoa</taxon>
        <taxon>Echinozoa</taxon>
        <taxon>Holothuroidea</taxon>
        <taxon>Aspidochirotacea</taxon>
        <taxon>Aspidochirotida</taxon>
        <taxon>Stichopodidae</taxon>
        <taxon>Apostichopus</taxon>
    </lineage>
</organism>
<proteinExistence type="predicted"/>
<name>A0A2G8JXT8_STIJA</name>
<dbReference type="EMBL" id="MRZV01001109">
    <property type="protein sequence ID" value="PIK40553.1"/>
    <property type="molecule type" value="Genomic_DNA"/>
</dbReference>
<gene>
    <name evidence="2" type="ORF">BSL78_22597</name>
</gene>
<feature type="domain" description="TRAPPC10/Trs130 N-terminal" evidence="1">
    <location>
        <begin position="274"/>
        <end position="344"/>
    </location>
</feature>
<evidence type="ECO:0000313" key="3">
    <source>
        <dbReference type="Proteomes" id="UP000230750"/>
    </source>
</evidence>
<evidence type="ECO:0000259" key="1">
    <source>
        <dbReference type="Pfam" id="PF23036"/>
    </source>
</evidence>
<accession>A0A2G8JXT8</accession>
<feature type="domain" description="TRAPPC10/Trs130 N-terminal" evidence="1">
    <location>
        <begin position="2"/>
        <end position="193"/>
    </location>
</feature>
<sequence>MERKPFVTYHGEPEQFNAIQVELLQSLPREKVEWKRSSDRVKMIQVDVNFVPFNADLLPHYDDLEHAKMLLQLPMLHVYFTDCPDTDAYRIVTKEKIAGWLNLLKERKIADWMIVLVEPANPRRSKSKLLPKFSVVDKIKNDFCGRQTERLIVLHEPNNPVPNNKTMESWAGFVGRLRQLFVTAYNRTFTKYKTSYEPRGRGGWHRIGISATTFYCRDNPPVGSSYILRPMTSYLTGTHLTPGWREASEIKHLAQGHNVMNYAGIERKHFCLSKKEELALAYESMGIYKEALVQYDELDALFSQFIINSQAGEKVSWLSNFTDSCNCWDGLNLSDPINKNARRSSNTGSLPSWTSGITSSVDSVPSSSR</sequence>
<dbReference type="GO" id="GO:1990071">
    <property type="term" value="C:TRAPPII protein complex"/>
    <property type="evidence" value="ECO:0007669"/>
    <property type="project" value="InterPro"/>
</dbReference>
<evidence type="ECO:0000313" key="2">
    <source>
        <dbReference type="EMBL" id="PIK40553.1"/>
    </source>
</evidence>
<reference evidence="2 3" key="1">
    <citation type="journal article" date="2017" name="PLoS Biol.">
        <title>The sea cucumber genome provides insights into morphological evolution and visceral regeneration.</title>
        <authorList>
            <person name="Zhang X."/>
            <person name="Sun L."/>
            <person name="Yuan J."/>
            <person name="Sun Y."/>
            <person name="Gao Y."/>
            <person name="Zhang L."/>
            <person name="Li S."/>
            <person name="Dai H."/>
            <person name="Hamel J.F."/>
            <person name="Liu C."/>
            <person name="Yu Y."/>
            <person name="Liu S."/>
            <person name="Lin W."/>
            <person name="Guo K."/>
            <person name="Jin S."/>
            <person name="Xu P."/>
            <person name="Storey K.B."/>
            <person name="Huan P."/>
            <person name="Zhang T."/>
            <person name="Zhou Y."/>
            <person name="Zhang J."/>
            <person name="Lin C."/>
            <person name="Li X."/>
            <person name="Xing L."/>
            <person name="Huo D."/>
            <person name="Sun M."/>
            <person name="Wang L."/>
            <person name="Mercier A."/>
            <person name="Li F."/>
            <person name="Yang H."/>
            <person name="Xiang J."/>
        </authorList>
    </citation>
    <scope>NUCLEOTIDE SEQUENCE [LARGE SCALE GENOMIC DNA]</scope>
    <source>
        <strain evidence="2">Shaxun</strain>
        <tissue evidence="2">Muscle</tissue>
    </source>
</reference>
<dbReference type="GO" id="GO:0006891">
    <property type="term" value="P:intra-Golgi vesicle-mediated transport"/>
    <property type="evidence" value="ECO:0007669"/>
    <property type="project" value="TreeGrafter"/>
</dbReference>
<dbReference type="InterPro" id="IPR045126">
    <property type="entry name" value="TRAPPC10/Trs130"/>
</dbReference>
<keyword evidence="3" id="KW-1185">Reference proteome</keyword>
<dbReference type="AlphaFoldDB" id="A0A2G8JXT8"/>
<dbReference type="GO" id="GO:0034498">
    <property type="term" value="P:early endosome to Golgi transport"/>
    <property type="evidence" value="ECO:0007669"/>
    <property type="project" value="TreeGrafter"/>
</dbReference>
<dbReference type="PANTHER" id="PTHR13251:SF3">
    <property type="entry name" value="TRAFFICKING PROTEIN PARTICLE COMPLEX SUBUNIT 10"/>
    <property type="match status" value="1"/>
</dbReference>
<dbReference type="InterPro" id="IPR056913">
    <property type="entry name" value="TRAPPC10/Trs130_N"/>
</dbReference>
<protein>
    <recommendedName>
        <fullName evidence="1">TRAPPC10/Trs130 N-terminal domain-containing protein</fullName>
    </recommendedName>
</protein>
<dbReference type="Proteomes" id="UP000230750">
    <property type="component" value="Unassembled WGS sequence"/>
</dbReference>
<dbReference type="GO" id="GO:0005829">
    <property type="term" value="C:cytosol"/>
    <property type="evidence" value="ECO:0007669"/>
    <property type="project" value="GOC"/>
</dbReference>